<feature type="transmembrane region" description="Helical" evidence="7">
    <location>
        <begin position="48"/>
        <end position="67"/>
    </location>
</feature>
<comment type="caution">
    <text evidence="10">The sequence shown here is derived from an EMBL/GenBank/DDBJ whole genome shotgun (WGS) entry which is preliminary data.</text>
</comment>
<evidence type="ECO:0000259" key="9">
    <source>
        <dbReference type="PROSITE" id="PS50928"/>
    </source>
</evidence>
<keyword evidence="3" id="KW-1003">Cell membrane</keyword>
<comment type="similarity">
    <text evidence="7">Belongs to the binding-protein-dependent transport system permease family.</text>
</comment>
<evidence type="ECO:0000256" key="7">
    <source>
        <dbReference type="RuleBase" id="RU363032"/>
    </source>
</evidence>
<keyword evidence="6 7" id="KW-0472">Membrane</keyword>
<proteinExistence type="inferred from homology"/>
<evidence type="ECO:0000256" key="3">
    <source>
        <dbReference type="ARBA" id="ARBA00022475"/>
    </source>
</evidence>
<evidence type="ECO:0000256" key="6">
    <source>
        <dbReference type="ARBA" id="ARBA00023136"/>
    </source>
</evidence>
<dbReference type="GO" id="GO:0055085">
    <property type="term" value="P:transmembrane transport"/>
    <property type="evidence" value="ECO:0007669"/>
    <property type="project" value="InterPro"/>
</dbReference>
<dbReference type="InterPro" id="IPR000515">
    <property type="entry name" value="MetI-like"/>
</dbReference>
<evidence type="ECO:0000313" key="11">
    <source>
        <dbReference type="Proteomes" id="UP000320888"/>
    </source>
</evidence>
<dbReference type="Pfam" id="PF00528">
    <property type="entry name" value="BPD_transp_1"/>
    <property type="match status" value="1"/>
</dbReference>
<evidence type="ECO:0000313" key="10">
    <source>
        <dbReference type="EMBL" id="TSB43650.1"/>
    </source>
</evidence>
<dbReference type="Gene3D" id="1.10.3720.10">
    <property type="entry name" value="MetI-like"/>
    <property type="match status" value="1"/>
</dbReference>
<comment type="subcellular location">
    <subcellularLocation>
        <location evidence="1 7">Cell membrane</location>
        <topology evidence="1 7">Multi-pass membrane protein</topology>
    </subcellularLocation>
</comment>
<dbReference type="PROSITE" id="PS50928">
    <property type="entry name" value="ABC_TM1"/>
    <property type="match status" value="1"/>
</dbReference>
<feature type="transmembrane region" description="Helical" evidence="7">
    <location>
        <begin position="158"/>
        <end position="178"/>
    </location>
</feature>
<dbReference type="Proteomes" id="UP000320888">
    <property type="component" value="Unassembled WGS sequence"/>
</dbReference>
<name>A0A553ZQA6_9ACTN</name>
<feature type="transmembrane region" description="Helical" evidence="7">
    <location>
        <begin position="100"/>
        <end position="119"/>
    </location>
</feature>
<feature type="domain" description="ABC transmembrane type-1" evidence="9">
    <location>
        <begin position="93"/>
        <end position="275"/>
    </location>
</feature>
<keyword evidence="5 7" id="KW-1133">Transmembrane helix</keyword>
<dbReference type="SUPFAM" id="SSF161098">
    <property type="entry name" value="MetI-like"/>
    <property type="match status" value="1"/>
</dbReference>
<accession>A0A553ZQA6</accession>
<organism evidence="10 11">
    <name type="scientific">Streptomyces benahoarensis</name>
    <dbReference type="NCBI Taxonomy" id="2595054"/>
    <lineage>
        <taxon>Bacteria</taxon>
        <taxon>Bacillati</taxon>
        <taxon>Actinomycetota</taxon>
        <taxon>Actinomycetes</taxon>
        <taxon>Kitasatosporales</taxon>
        <taxon>Streptomycetaceae</taxon>
        <taxon>Streptomyces</taxon>
    </lineage>
</organism>
<feature type="transmembrane region" description="Helical" evidence="7">
    <location>
        <begin position="199"/>
        <end position="220"/>
    </location>
</feature>
<dbReference type="PANTHER" id="PTHR30151">
    <property type="entry name" value="ALKANE SULFONATE ABC TRANSPORTER-RELATED, MEMBRANE SUBUNIT"/>
    <property type="match status" value="1"/>
</dbReference>
<keyword evidence="11" id="KW-1185">Reference proteome</keyword>
<feature type="transmembrane region" description="Helical" evidence="7">
    <location>
        <begin position="131"/>
        <end position="152"/>
    </location>
</feature>
<dbReference type="PANTHER" id="PTHR30151:SF40">
    <property type="entry name" value="TRANSPORT SYSTEM INTEGRAL MEMBRANE PROTEIN"/>
    <property type="match status" value="1"/>
</dbReference>
<evidence type="ECO:0000256" key="4">
    <source>
        <dbReference type="ARBA" id="ARBA00022692"/>
    </source>
</evidence>
<dbReference type="GO" id="GO:0005886">
    <property type="term" value="C:plasma membrane"/>
    <property type="evidence" value="ECO:0007669"/>
    <property type="project" value="UniProtKB-SubCell"/>
</dbReference>
<evidence type="ECO:0000256" key="8">
    <source>
        <dbReference type="SAM" id="MobiDB-lite"/>
    </source>
</evidence>
<dbReference type="CDD" id="cd06261">
    <property type="entry name" value="TM_PBP2"/>
    <property type="match status" value="1"/>
</dbReference>
<reference evidence="10 11" key="1">
    <citation type="submission" date="2019-07" db="EMBL/GenBank/DDBJ databases">
        <title>Draft genome for Streptomyces benahoarensis MZ03-48.</title>
        <authorList>
            <person name="Gonzalez-Pimentel J.L."/>
        </authorList>
    </citation>
    <scope>NUCLEOTIDE SEQUENCE [LARGE SCALE GENOMIC DNA]</scope>
    <source>
        <strain evidence="10 11">MZ03-48</strain>
    </source>
</reference>
<dbReference type="AlphaFoldDB" id="A0A553ZQA6"/>
<protein>
    <submittedName>
        <fullName evidence="10">ABC transporter permease subunit</fullName>
    </submittedName>
</protein>
<feature type="transmembrane region" description="Helical" evidence="7">
    <location>
        <begin position="254"/>
        <end position="276"/>
    </location>
</feature>
<keyword evidence="4 7" id="KW-0812">Transmembrane</keyword>
<dbReference type="OrthoDB" id="9796361at2"/>
<evidence type="ECO:0000256" key="1">
    <source>
        <dbReference type="ARBA" id="ARBA00004651"/>
    </source>
</evidence>
<gene>
    <name evidence="10" type="ORF">FNZ23_03185</name>
</gene>
<evidence type="ECO:0000256" key="5">
    <source>
        <dbReference type="ARBA" id="ARBA00022989"/>
    </source>
</evidence>
<keyword evidence="2 7" id="KW-0813">Transport</keyword>
<dbReference type="InterPro" id="IPR035906">
    <property type="entry name" value="MetI-like_sf"/>
</dbReference>
<evidence type="ECO:0000256" key="2">
    <source>
        <dbReference type="ARBA" id="ARBA00022448"/>
    </source>
</evidence>
<sequence length="291" mass="30445">MPVTDLSPVRGEDVPPDFSSGADVLDSPTAPAVPTLFRRSVKRATAPVLAAVFVLSVWQLAALSGLFPRLPSPVAVLDELAKLLRDGILLPALGQSLGRAVTGFAAAVLLGVPLGLLVYRYGAVRTVLTPVLAAFQSLPAAALVPLAVVAFGESERSVYSVVLLGAVPSLSMGVVGALDQVPVLLRRAGRAMGATGLRAYRHVLVPAALPGLIATLRQGWTFGWRALMTAELITSTPLPGVGRILDTGKQEDSFALVMASVALILAIGVLVEAMVFRPVEKRVLYHRGLLV</sequence>
<feature type="region of interest" description="Disordered" evidence="8">
    <location>
        <begin position="1"/>
        <end position="26"/>
    </location>
</feature>
<dbReference type="RefSeq" id="WP_143940533.1">
    <property type="nucleotide sequence ID" value="NZ_VKLS01000016.1"/>
</dbReference>
<dbReference type="EMBL" id="VKLS01000016">
    <property type="protein sequence ID" value="TSB43650.1"/>
    <property type="molecule type" value="Genomic_DNA"/>
</dbReference>